<reference evidence="3" key="1">
    <citation type="journal article" date="2019" name="Int. J. Syst. Evol. Microbiol.">
        <title>The Global Catalogue of Microorganisms (GCM) 10K type strain sequencing project: providing services to taxonomists for standard genome sequencing and annotation.</title>
        <authorList>
            <consortium name="The Broad Institute Genomics Platform"/>
            <consortium name="The Broad Institute Genome Sequencing Center for Infectious Disease"/>
            <person name="Wu L."/>
            <person name="Ma J."/>
        </authorList>
    </citation>
    <scope>NUCLEOTIDE SEQUENCE [LARGE SCALE GENOMIC DNA]</scope>
    <source>
        <strain evidence="3">JCM 16112</strain>
    </source>
</reference>
<sequence>MGYIPLFITMGGACLLFFLTVKNSMQRKLNHQRELISNLSLNHPELGLILGEIADPDSVLERMKLSNAAGKASKKSLEIIRQMKVNRHQYNALIKKAPYNWVAKLSGFQAI</sequence>
<evidence type="ECO:0000313" key="3">
    <source>
        <dbReference type="Proteomes" id="UP001500469"/>
    </source>
</evidence>
<keyword evidence="3" id="KW-1185">Reference proteome</keyword>
<dbReference type="Proteomes" id="UP001500469">
    <property type="component" value="Unassembled WGS sequence"/>
</dbReference>
<keyword evidence="1" id="KW-0812">Transmembrane</keyword>
<name>A0ABP3YHZ9_9BACT</name>
<evidence type="ECO:0000313" key="2">
    <source>
        <dbReference type="EMBL" id="GAA0881209.1"/>
    </source>
</evidence>
<comment type="caution">
    <text evidence="2">The sequence shown here is derived from an EMBL/GenBank/DDBJ whole genome shotgun (WGS) entry which is preliminary data.</text>
</comment>
<dbReference type="EMBL" id="BAAAFI010000049">
    <property type="protein sequence ID" value="GAA0881209.1"/>
    <property type="molecule type" value="Genomic_DNA"/>
</dbReference>
<keyword evidence="1" id="KW-1133">Transmembrane helix</keyword>
<keyword evidence="1" id="KW-0472">Membrane</keyword>
<organism evidence="2 3">
    <name type="scientific">Algoriphagus jejuensis</name>
    <dbReference type="NCBI Taxonomy" id="419934"/>
    <lineage>
        <taxon>Bacteria</taxon>
        <taxon>Pseudomonadati</taxon>
        <taxon>Bacteroidota</taxon>
        <taxon>Cytophagia</taxon>
        <taxon>Cytophagales</taxon>
        <taxon>Cyclobacteriaceae</taxon>
        <taxon>Algoriphagus</taxon>
    </lineage>
</organism>
<protein>
    <submittedName>
        <fullName evidence="2">Uncharacterized protein</fullName>
    </submittedName>
</protein>
<accession>A0ABP3YHZ9</accession>
<feature type="transmembrane region" description="Helical" evidence="1">
    <location>
        <begin position="6"/>
        <end position="25"/>
    </location>
</feature>
<proteinExistence type="predicted"/>
<evidence type="ECO:0000256" key="1">
    <source>
        <dbReference type="SAM" id="Phobius"/>
    </source>
</evidence>
<gene>
    <name evidence="2" type="ORF">GCM10009119_41790</name>
</gene>